<accession>A0ABP7NJV5</accession>
<keyword evidence="2" id="KW-1185">Reference proteome</keyword>
<dbReference type="RefSeq" id="WP_344820351.1">
    <property type="nucleotide sequence ID" value="NZ_BAABCP010000002.1"/>
</dbReference>
<comment type="caution">
    <text evidence="1">The sequence shown here is derived from an EMBL/GenBank/DDBJ whole genome shotgun (WGS) entry which is preliminary data.</text>
</comment>
<dbReference type="Proteomes" id="UP001501591">
    <property type="component" value="Unassembled WGS sequence"/>
</dbReference>
<proteinExistence type="predicted"/>
<protein>
    <submittedName>
        <fullName evidence="1">Uncharacterized protein</fullName>
    </submittedName>
</protein>
<evidence type="ECO:0000313" key="1">
    <source>
        <dbReference type="EMBL" id="GAA3948824.1"/>
    </source>
</evidence>
<gene>
    <name evidence="1" type="ORF">GCM10022383_28250</name>
</gene>
<organism evidence="1 2">
    <name type="scientific">Microbacterium soli</name>
    <dbReference type="NCBI Taxonomy" id="446075"/>
    <lineage>
        <taxon>Bacteria</taxon>
        <taxon>Bacillati</taxon>
        <taxon>Actinomycetota</taxon>
        <taxon>Actinomycetes</taxon>
        <taxon>Micrococcales</taxon>
        <taxon>Microbacteriaceae</taxon>
        <taxon>Microbacterium</taxon>
    </lineage>
</organism>
<name>A0ABP7NJV5_9MICO</name>
<dbReference type="EMBL" id="BAABCP010000002">
    <property type="protein sequence ID" value="GAA3948824.1"/>
    <property type="molecule type" value="Genomic_DNA"/>
</dbReference>
<sequence length="111" mass="12381">MAGRRENHSALTFLRCRECDTGVAAITRAIDIQHNDDGTHTMVYPRPEHRDVAIWDDVRAALEHVRMTEFLLGFAPEKPTWLDLEAVQVQLMDARARLGALADALANEAGS</sequence>
<evidence type="ECO:0000313" key="2">
    <source>
        <dbReference type="Proteomes" id="UP001501591"/>
    </source>
</evidence>
<reference evidence="2" key="1">
    <citation type="journal article" date="2019" name="Int. J. Syst. Evol. Microbiol.">
        <title>The Global Catalogue of Microorganisms (GCM) 10K type strain sequencing project: providing services to taxonomists for standard genome sequencing and annotation.</title>
        <authorList>
            <consortium name="The Broad Institute Genomics Platform"/>
            <consortium name="The Broad Institute Genome Sequencing Center for Infectious Disease"/>
            <person name="Wu L."/>
            <person name="Ma J."/>
        </authorList>
    </citation>
    <scope>NUCLEOTIDE SEQUENCE [LARGE SCALE GENOMIC DNA]</scope>
    <source>
        <strain evidence="2">JCM 17024</strain>
    </source>
</reference>